<sequence>MSERAMKNFLAVFIGTDEAMKASGWAQLSDAQRHEREQAGMQAWGQWVERHQDVIVEIGTPLGKTLRVSHDGVEKIRNALTAFTIVRADSHEAAAKLFEGHPHFAIFPGDSVEVMECLPLPR</sequence>
<evidence type="ECO:0000313" key="2">
    <source>
        <dbReference type="Proteomes" id="UP000515873"/>
    </source>
</evidence>
<evidence type="ECO:0008006" key="3">
    <source>
        <dbReference type="Google" id="ProtNLM"/>
    </source>
</evidence>
<protein>
    <recommendedName>
        <fullName evidence="3">YCII-related domain-containing protein</fullName>
    </recommendedName>
</protein>
<name>A0A7G8Q7W5_9GAMM</name>
<gene>
    <name evidence="1" type="ORF">H8F01_07070</name>
</gene>
<evidence type="ECO:0000313" key="1">
    <source>
        <dbReference type="EMBL" id="QNK02873.1"/>
    </source>
</evidence>
<keyword evidence="2" id="KW-1185">Reference proteome</keyword>
<proteinExistence type="predicted"/>
<dbReference type="AlphaFoldDB" id="A0A7G8Q7W5"/>
<reference evidence="1 2" key="1">
    <citation type="submission" date="2020-08" db="EMBL/GenBank/DDBJ databases">
        <title>Dyella sp. G9 isolated from forest soil.</title>
        <authorList>
            <person name="Fu J."/>
            <person name="Qiu L."/>
        </authorList>
    </citation>
    <scope>NUCLEOTIDE SEQUENCE [LARGE SCALE GENOMIC DNA]</scope>
    <source>
        <strain evidence="1 2">G9</strain>
    </source>
</reference>
<accession>A0A7G8Q7W5</accession>
<dbReference type="KEGG" id="dtl:H8F01_07070"/>
<dbReference type="Proteomes" id="UP000515873">
    <property type="component" value="Chromosome"/>
</dbReference>
<dbReference type="EMBL" id="CP060412">
    <property type="protein sequence ID" value="QNK02873.1"/>
    <property type="molecule type" value="Genomic_DNA"/>
</dbReference>
<organism evidence="1 2">
    <name type="scientific">Dyella telluris</name>
    <dbReference type="NCBI Taxonomy" id="2763498"/>
    <lineage>
        <taxon>Bacteria</taxon>
        <taxon>Pseudomonadati</taxon>
        <taxon>Pseudomonadota</taxon>
        <taxon>Gammaproteobacteria</taxon>
        <taxon>Lysobacterales</taxon>
        <taxon>Rhodanobacteraceae</taxon>
        <taxon>Dyella</taxon>
    </lineage>
</organism>